<accession>A0A512BG81</accession>
<evidence type="ECO:0000256" key="2">
    <source>
        <dbReference type="ARBA" id="ARBA00022692"/>
    </source>
</evidence>
<dbReference type="OrthoDB" id="9786493at2"/>
<dbReference type="Pfam" id="PF01226">
    <property type="entry name" value="Form_Nir_trans"/>
    <property type="match status" value="1"/>
</dbReference>
<evidence type="ECO:0000256" key="3">
    <source>
        <dbReference type="ARBA" id="ARBA00022989"/>
    </source>
</evidence>
<sequence length="269" mass="29437">MKPLEETLTKPKEVHEILQQLTEEGEKQHKRSNASLSLSAFGAGLEISFSVLLMGAMYTMFNQQLSESGMHLAISICYPLGFLFVIIGKSELFTEHTTVAVLPILAKSASYTSLFRIWGIVLLANLVGLFIFCCILATLAVDMEIIKPEAYDHLASKLISHKWYNIAGSAVLAGWLMGLLGWLKTSATDTISRIFIIILVTFVIGVAGLHHSVVGAVEMLAGTLTSPHIHFTDFLRFMALAVPGNIIGGSIFVAVLKKSHTKEEDFDVQ</sequence>
<evidence type="ECO:0000313" key="7">
    <source>
        <dbReference type="Proteomes" id="UP000321513"/>
    </source>
</evidence>
<feature type="transmembrane region" description="Helical" evidence="5">
    <location>
        <begin position="234"/>
        <end position="256"/>
    </location>
</feature>
<keyword evidence="3 5" id="KW-1133">Transmembrane helix</keyword>
<dbReference type="RefSeq" id="WP_147205088.1">
    <property type="nucleotide sequence ID" value="NZ_BJYT01000014.1"/>
</dbReference>
<name>A0A512BG81_9BACT</name>
<dbReference type="PANTHER" id="PTHR30520">
    <property type="entry name" value="FORMATE TRANSPORTER-RELATED"/>
    <property type="match status" value="1"/>
</dbReference>
<evidence type="ECO:0000256" key="5">
    <source>
        <dbReference type="SAM" id="Phobius"/>
    </source>
</evidence>
<keyword evidence="4 5" id="KW-0472">Membrane</keyword>
<dbReference type="GO" id="GO:0015499">
    <property type="term" value="F:formate transmembrane transporter activity"/>
    <property type="evidence" value="ECO:0007669"/>
    <property type="project" value="TreeGrafter"/>
</dbReference>
<feature type="transmembrane region" description="Helical" evidence="5">
    <location>
        <begin position="117"/>
        <end position="143"/>
    </location>
</feature>
<gene>
    <name evidence="6" type="ORF">SAE01_34760</name>
</gene>
<organism evidence="6 7">
    <name type="scientific">Segetibacter aerophilus</name>
    <dbReference type="NCBI Taxonomy" id="670293"/>
    <lineage>
        <taxon>Bacteria</taxon>
        <taxon>Pseudomonadati</taxon>
        <taxon>Bacteroidota</taxon>
        <taxon>Chitinophagia</taxon>
        <taxon>Chitinophagales</taxon>
        <taxon>Chitinophagaceae</taxon>
        <taxon>Segetibacter</taxon>
    </lineage>
</organism>
<dbReference type="EMBL" id="BJYT01000014">
    <property type="protein sequence ID" value="GEO10980.1"/>
    <property type="molecule type" value="Genomic_DNA"/>
</dbReference>
<feature type="transmembrane region" description="Helical" evidence="5">
    <location>
        <begin position="194"/>
        <end position="214"/>
    </location>
</feature>
<comment type="subcellular location">
    <subcellularLocation>
        <location evidence="1">Membrane</location>
        <topology evidence="1">Multi-pass membrane protein</topology>
    </subcellularLocation>
</comment>
<feature type="transmembrane region" description="Helical" evidence="5">
    <location>
        <begin position="70"/>
        <end position="87"/>
    </location>
</feature>
<feature type="transmembrane region" description="Helical" evidence="5">
    <location>
        <begin position="163"/>
        <end position="182"/>
    </location>
</feature>
<protein>
    <submittedName>
        <fullName evidence="6">Transporter</fullName>
    </submittedName>
</protein>
<comment type="caution">
    <text evidence="6">The sequence shown here is derived from an EMBL/GenBank/DDBJ whole genome shotgun (WGS) entry which is preliminary data.</text>
</comment>
<dbReference type="InterPro" id="IPR023271">
    <property type="entry name" value="Aquaporin-like"/>
</dbReference>
<evidence type="ECO:0000256" key="4">
    <source>
        <dbReference type="ARBA" id="ARBA00023136"/>
    </source>
</evidence>
<keyword evidence="2 5" id="KW-0812">Transmembrane</keyword>
<evidence type="ECO:0000256" key="1">
    <source>
        <dbReference type="ARBA" id="ARBA00004141"/>
    </source>
</evidence>
<proteinExistence type="predicted"/>
<feature type="transmembrane region" description="Helical" evidence="5">
    <location>
        <begin position="36"/>
        <end position="58"/>
    </location>
</feature>
<dbReference type="Proteomes" id="UP000321513">
    <property type="component" value="Unassembled WGS sequence"/>
</dbReference>
<evidence type="ECO:0000313" key="6">
    <source>
        <dbReference type="EMBL" id="GEO10980.1"/>
    </source>
</evidence>
<keyword evidence="7" id="KW-1185">Reference proteome</keyword>
<dbReference type="PANTHER" id="PTHR30520:SF2">
    <property type="entry name" value="INNER MEMBRANE PROTEIN YFDC"/>
    <property type="match status" value="1"/>
</dbReference>
<dbReference type="GO" id="GO:0005886">
    <property type="term" value="C:plasma membrane"/>
    <property type="evidence" value="ECO:0007669"/>
    <property type="project" value="TreeGrafter"/>
</dbReference>
<dbReference type="InterPro" id="IPR000292">
    <property type="entry name" value="For/NO2_transpt"/>
</dbReference>
<reference evidence="6 7" key="1">
    <citation type="submission" date="2019-07" db="EMBL/GenBank/DDBJ databases">
        <title>Whole genome shotgun sequence of Segetibacter aerophilus NBRC 106135.</title>
        <authorList>
            <person name="Hosoyama A."/>
            <person name="Uohara A."/>
            <person name="Ohji S."/>
            <person name="Ichikawa N."/>
        </authorList>
    </citation>
    <scope>NUCLEOTIDE SEQUENCE [LARGE SCALE GENOMIC DNA]</scope>
    <source>
        <strain evidence="6 7">NBRC 106135</strain>
    </source>
</reference>
<dbReference type="AlphaFoldDB" id="A0A512BG81"/>
<dbReference type="Gene3D" id="1.20.1080.10">
    <property type="entry name" value="Glycerol uptake facilitator protein"/>
    <property type="match status" value="1"/>
</dbReference>